<dbReference type="PANTHER" id="PTHR12214">
    <property type="entry name" value="GC-RICH SEQUENCE DNA-BINDING FACTOR"/>
    <property type="match status" value="1"/>
</dbReference>
<feature type="region of interest" description="Disordered" evidence="4">
    <location>
        <begin position="265"/>
        <end position="298"/>
    </location>
</feature>
<dbReference type="GO" id="GO:0005634">
    <property type="term" value="C:nucleus"/>
    <property type="evidence" value="ECO:0007669"/>
    <property type="project" value="UniProtKB-SubCell"/>
</dbReference>
<evidence type="ECO:0000256" key="4">
    <source>
        <dbReference type="SAM" id="MobiDB-lite"/>
    </source>
</evidence>
<comment type="subcellular location">
    <subcellularLocation>
        <location evidence="1">Nucleus</location>
    </subcellularLocation>
</comment>
<dbReference type="GO" id="GO:0000398">
    <property type="term" value="P:mRNA splicing, via spliceosome"/>
    <property type="evidence" value="ECO:0007669"/>
    <property type="project" value="InterPro"/>
</dbReference>
<evidence type="ECO:0000256" key="1">
    <source>
        <dbReference type="ARBA" id="ARBA00004123"/>
    </source>
</evidence>
<proteinExistence type="inferred from homology"/>
<reference evidence="6 7" key="2">
    <citation type="submission" date="2018-11" db="EMBL/GenBank/DDBJ databases">
        <authorList>
            <consortium name="Pathogen Informatics"/>
        </authorList>
    </citation>
    <scope>NUCLEOTIDE SEQUENCE [LARGE SCALE GENOMIC DNA]</scope>
    <source>
        <strain evidence="6">Dakar</strain>
        <strain evidence="7">Dakar, Senegal</strain>
    </source>
</reference>
<keyword evidence="3" id="KW-0539">Nucleus</keyword>
<dbReference type="Proteomes" id="UP000279833">
    <property type="component" value="Unassembled WGS sequence"/>
</dbReference>
<dbReference type="STRING" id="6186.A0A183KC77"/>
<dbReference type="InterPro" id="IPR012890">
    <property type="entry name" value="GCFC2-like"/>
</dbReference>
<feature type="domain" description="GCF C-terminal" evidence="5">
    <location>
        <begin position="193"/>
        <end position="353"/>
    </location>
</feature>
<gene>
    <name evidence="6" type="ORF">SCUD_LOCUS12617</name>
</gene>
<comment type="similarity">
    <text evidence="2">Belongs to the GCF family.</text>
</comment>
<dbReference type="Pfam" id="PF07842">
    <property type="entry name" value="GCFC"/>
    <property type="match status" value="1"/>
</dbReference>
<dbReference type="AlphaFoldDB" id="A0A183KC77"/>
<evidence type="ECO:0000313" key="8">
    <source>
        <dbReference type="WBParaSite" id="SCUD_0001262001-mRNA-1"/>
    </source>
</evidence>
<evidence type="ECO:0000259" key="5">
    <source>
        <dbReference type="Pfam" id="PF07842"/>
    </source>
</evidence>
<evidence type="ECO:0000256" key="3">
    <source>
        <dbReference type="ARBA" id="ARBA00023242"/>
    </source>
</evidence>
<evidence type="ECO:0000313" key="7">
    <source>
        <dbReference type="Proteomes" id="UP000279833"/>
    </source>
</evidence>
<sequence>MFYQEMKDYIDDLISCFNEKAEEAAVVPSERELGSLRLKEDICSKVSSASNHDDRGQDYVHSFMSKIEYLEKRSIIIFRERYDKLVERRRMDMKDMADTVSQPTISSTCTSRTPEEVKIFEARRKRCAERESRRIRRQRARELQNPNVIQVHIDGTSTDDEEPQATIVKHALLVDANALFEDVVEEFCELPLILERFIEWRNKYPESYQQAYVSLCLPQLFSPIIRIQLIGWNPLSNHADPIEEMKWFQDLLDFCNLPSVDNNKNTKSTISNSNKTDKSNNNNNENKNASNNNNLDKTAGNLDDDLRIIPKSIEKIVLQRINELVCASWDPLSEKQSLQLVNLMHNLCSTYPTICIGSRPTEKLFTSILLKNILLWSNLLSIDTLKHITLTCLINRYLLVGLACLLSVVTLKSNDDKSNLIMNSSFPTSLSLIDQSGSLAFRDAVQKLKMIVDLLPHEWLKLSSPSIKRDDDDRGHDDDDDESSRKVSFTGVSDPLNQIKRFLTQLLENIPPTRMYSDITVGQADIQIIERYVKESLSFFKKFFI</sequence>
<feature type="compositionally biased region" description="Low complexity" evidence="4">
    <location>
        <begin position="265"/>
        <end position="294"/>
    </location>
</feature>
<evidence type="ECO:0000313" key="6">
    <source>
        <dbReference type="EMBL" id="VDP49514.1"/>
    </source>
</evidence>
<dbReference type="PANTHER" id="PTHR12214:SF0">
    <property type="entry name" value="LD29489P"/>
    <property type="match status" value="1"/>
</dbReference>
<accession>A0A183KC77</accession>
<keyword evidence="7" id="KW-1185">Reference proteome</keyword>
<protein>
    <submittedName>
        <fullName evidence="8">GCFC domain-containing protein</fullName>
    </submittedName>
</protein>
<dbReference type="GO" id="GO:0003677">
    <property type="term" value="F:DNA binding"/>
    <property type="evidence" value="ECO:0007669"/>
    <property type="project" value="InterPro"/>
</dbReference>
<evidence type="ECO:0000256" key="2">
    <source>
        <dbReference type="ARBA" id="ARBA00010801"/>
    </source>
</evidence>
<name>A0A183KC77_9TREM</name>
<dbReference type="InterPro" id="IPR022783">
    <property type="entry name" value="GCFC_dom"/>
</dbReference>
<feature type="compositionally biased region" description="Basic and acidic residues" evidence="4">
    <location>
        <begin position="467"/>
        <end position="477"/>
    </location>
</feature>
<reference evidence="8" key="1">
    <citation type="submission" date="2016-06" db="UniProtKB">
        <authorList>
            <consortium name="WormBaseParasite"/>
        </authorList>
    </citation>
    <scope>IDENTIFICATION</scope>
</reference>
<feature type="region of interest" description="Disordered" evidence="4">
    <location>
        <begin position="466"/>
        <end position="489"/>
    </location>
</feature>
<dbReference type="EMBL" id="UZAK01035255">
    <property type="protein sequence ID" value="VDP49514.1"/>
    <property type="molecule type" value="Genomic_DNA"/>
</dbReference>
<organism evidence="8">
    <name type="scientific">Schistosoma curassoni</name>
    <dbReference type="NCBI Taxonomy" id="6186"/>
    <lineage>
        <taxon>Eukaryota</taxon>
        <taxon>Metazoa</taxon>
        <taxon>Spiralia</taxon>
        <taxon>Lophotrochozoa</taxon>
        <taxon>Platyhelminthes</taxon>
        <taxon>Trematoda</taxon>
        <taxon>Digenea</taxon>
        <taxon>Strigeidida</taxon>
        <taxon>Schistosomatoidea</taxon>
        <taxon>Schistosomatidae</taxon>
        <taxon>Schistosoma</taxon>
    </lineage>
</organism>
<dbReference type="WBParaSite" id="SCUD_0001262001-mRNA-1">
    <property type="protein sequence ID" value="SCUD_0001262001-mRNA-1"/>
    <property type="gene ID" value="SCUD_0001262001"/>
</dbReference>